<evidence type="ECO:0000256" key="1">
    <source>
        <dbReference type="PROSITE-ProRule" id="PRU00169"/>
    </source>
</evidence>
<dbReference type="InterPro" id="IPR011006">
    <property type="entry name" value="CheY-like_superfamily"/>
</dbReference>
<name>A0ABW1DKI3_9DEIO</name>
<dbReference type="PROSITE" id="PS50110">
    <property type="entry name" value="RESPONSE_REGULATORY"/>
    <property type="match status" value="1"/>
</dbReference>
<dbReference type="CDD" id="cd17557">
    <property type="entry name" value="REC_Rcp-like"/>
    <property type="match status" value="1"/>
</dbReference>
<evidence type="ECO:0000259" key="2">
    <source>
        <dbReference type="PROSITE" id="PS50110"/>
    </source>
</evidence>
<dbReference type="InterPro" id="IPR052893">
    <property type="entry name" value="TCS_response_regulator"/>
</dbReference>
<feature type="domain" description="Response regulatory" evidence="2">
    <location>
        <begin position="5"/>
        <end position="109"/>
    </location>
</feature>
<organism evidence="3 4">
    <name type="scientific">Deinococcus petrolearius</name>
    <dbReference type="NCBI Taxonomy" id="1751295"/>
    <lineage>
        <taxon>Bacteria</taxon>
        <taxon>Thermotogati</taxon>
        <taxon>Deinococcota</taxon>
        <taxon>Deinococci</taxon>
        <taxon>Deinococcales</taxon>
        <taxon>Deinococcaceae</taxon>
        <taxon>Deinococcus</taxon>
    </lineage>
</organism>
<dbReference type="PANTHER" id="PTHR44520">
    <property type="entry name" value="RESPONSE REGULATOR RCP1-RELATED"/>
    <property type="match status" value="1"/>
</dbReference>
<gene>
    <name evidence="3" type="ORF">ACFPQ6_12485</name>
</gene>
<dbReference type="RefSeq" id="WP_380049865.1">
    <property type="nucleotide sequence ID" value="NZ_JBHSOH010000015.1"/>
</dbReference>
<evidence type="ECO:0000313" key="3">
    <source>
        <dbReference type="EMBL" id="MFC5849125.1"/>
    </source>
</evidence>
<dbReference type="PANTHER" id="PTHR44520:SF2">
    <property type="entry name" value="RESPONSE REGULATOR RCP1"/>
    <property type="match status" value="1"/>
</dbReference>
<dbReference type="SUPFAM" id="SSF52172">
    <property type="entry name" value="CheY-like"/>
    <property type="match status" value="1"/>
</dbReference>
<evidence type="ECO:0000313" key="4">
    <source>
        <dbReference type="Proteomes" id="UP001595979"/>
    </source>
</evidence>
<keyword evidence="1" id="KW-0597">Phosphoprotein</keyword>
<dbReference type="Pfam" id="PF00072">
    <property type="entry name" value="Response_reg"/>
    <property type="match status" value="1"/>
</dbReference>
<reference evidence="4" key="1">
    <citation type="journal article" date="2019" name="Int. J. Syst. Evol. Microbiol.">
        <title>The Global Catalogue of Microorganisms (GCM) 10K type strain sequencing project: providing services to taxonomists for standard genome sequencing and annotation.</title>
        <authorList>
            <consortium name="The Broad Institute Genomics Platform"/>
            <consortium name="The Broad Institute Genome Sequencing Center for Infectious Disease"/>
            <person name="Wu L."/>
            <person name="Ma J."/>
        </authorList>
    </citation>
    <scope>NUCLEOTIDE SEQUENCE [LARGE SCALE GENOMIC DNA]</scope>
    <source>
        <strain evidence="4">CGMCC 1.15053</strain>
    </source>
</reference>
<sequence>MPQLRVLLVDDSSTDRLLAHEAFAEQAAPVNLTLCESGAEALAYMHRHHGHLSDVLLLDINMSGMTGLEVLVEMKNSPELAHIPVVMLTTSQAQTDVEAAYTLQATPTS</sequence>
<accession>A0ABW1DKI3</accession>
<feature type="modified residue" description="4-aspartylphosphate" evidence="1">
    <location>
        <position position="59"/>
    </location>
</feature>
<keyword evidence="4" id="KW-1185">Reference proteome</keyword>
<protein>
    <submittedName>
        <fullName evidence="3">Response regulator</fullName>
    </submittedName>
</protein>
<dbReference type="EMBL" id="JBHSOH010000015">
    <property type="protein sequence ID" value="MFC5849125.1"/>
    <property type="molecule type" value="Genomic_DNA"/>
</dbReference>
<proteinExistence type="predicted"/>
<dbReference type="Gene3D" id="3.40.50.2300">
    <property type="match status" value="1"/>
</dbReference>
<comment type="caution">
    <text evidence="3">The sequence shown here is derived from an EMBL/GenBank/DDBJ whole genome shotgun (WGS) entry which is preliminary data.</text>
</comment>
<dbReference type="Proteomes" id="UP001595979">
    <property type="component" value="Unassembled WGS sequence"/>
</dbReference>
<dbReference type="SMART" id="SM00448">
    <property type="entry name" value="REC"/>
    <property type="match status" value="1"/>
</dbReference>
<dbReference type="InterPro" id="IPR001789">
    <property type="entry name" value="Sig_transdc_resp-reg_receiver"/>
</dbReference>